<dbReference type="KEGG" id="ovi:T265_11415"/>
<dbReference type="GeneID" id="20325583"/>
<keyword evidence="2" id="KW-1185">Reference proteome</keyword>
<dbReference type="OrthoDB" id="10068075at2759"/>
<name>A0A074Z9K1_OPIVI</name>
<gene>
    <name evidence="1" type="ORF">T265_11415</name>
</gene>
<protein>
    <submittedName>
        <fullName evidence="1">Uncharacterized protein</fullName>
    </submittedName>
</protein>
<dbReference type="RefSeq" id="XP_009176328.1">
    <property type="nucleotide sequence ID" value="XM_009178064.1"/>
</dbReference>
<proteinExistence type="predicted"/>
<organism evidence="1 2">
    <name type="scientific">Opisthorchis viverrini</name>
    <name type="common">Southeast Asian liver fluke</name>
    <dbReference type="NCBI Taxonomy" id="6198"/>
    <lineage>
        <taxon>Eukaryota</taxon>
        <taxon>Metazoa</taxon>
        <taxon>Spiralia</taxon>
        <taxon>Lophotrochozoa</taxon>
        <taxon>Platyhelminthes</taxon>
        <taxon>Trematoda</taxon>
        <taxon>Digenea</taxon>
        <taxon>Opisthorchiida</taxon>
        <taxon>Opisthorchiata</taxon>
        <taxon>Opisthorchiidae</taxon>
        <taxon>Opisthorchis</taxon>
    </lineage>
</organism>
<sequence>MRYVSDLHSLVVVERIVRPLRSPLQNKWAEVVDKISMNGRDPTVTDLTEFVNTLQGCTESVDREGTRYQLTTIIPRWLHFQALIQVIGMESDNKNAIDID</sequence>
<dbReference type="Proteomes" id="UP000054324">
    <property type="component" value="Unassembled WGS sequence"/>
</dbReference>
<dbReference type="AlphaFoldDB" id="A0A074Z9K1"/>
<evidence type="ECO:0000313" key="1">
    <source>
        <dbReference type="EMBL" id="KER19925.1"/>
    </source>
</evidence>
<reference evidence="1 2" key="1">
    <citation type="submission" date="2013-11" db="EMBL/GenBank/DDBJ databases">
        <title>Opisthorchis viverrini - life in the bile duct.</title>
        <authorList>
            <person name="Young N.D."/>
            <person name="Nagarajan N."/>
            <person name="Lin S.J."/>
            <person name="Korhonen P.K."/>
            <person name="Jex A.R."/>
            <person name="Hall R.S."/>
            <person name="Safavi-Hemami H."/>
            <person name="Kaewkong W."/>
            <person name="Bertrand D."/>
            <person name="Gao S."/>
            <person name="Seet Q."/>
            <person name="Wongkham S."/>
            <person name="Teh B.T."/>
            <person name="Wongkham C."/>
            <person name="Intapan P.M."/>
            <person name="Maleewong W."/>
            <person name="Yang X."/>
            <person name="Hu M."/>
            <person name="Wang Z."/>
            <person name="Hofmann A."/>
            <person name="Sternberg P.W."/>
            <person name="Tan P."/>
            <person name="Wang J."/>
            <person name="Gasser R.B."/>
        </authorList>
    </citation>
    <scope>NUCLEOTIDE SEQUENCE [LARGE SCALE GENOMIC DNA]</scope>
</reference>
<accession>A0A074Z9K1</accession>
<dbReference type="EMBL" id="KL597117">
    <property type="protein sequence ID" value="KER19925.1"/>
    <property type="molecule type" value="Genomic_DNA"/>
</dbReference>
<evidence type="ECO:0000313" key="2">
    <source>
        <dbReference type="Proteomes" id="UP000054324"/>
    </source>
</evidence>
<dbReference type="CTD" id="20325583"/>